<dbReference type="InterPro" id="IPR036236">
    <property type="entry name" value="Znf_C2H2_sf"/>
</dbReference>
<dbReference type="GO" id="GO:0008270">
    <property type="term" value="F:zinc ion binding"/>
    <property type="evidence" value="ECO:0007669"/>
    <property type="project" value="UniProtKB-KW"/>
</dbReference>
<dbReference type="FunCoup" id="H3AYU1">
    <property type="interactions" value="774"/>
</dbReference>
<evidence type="ECO:0000256" key="1">
    <source>
        <dbReference type="ARBA" id="ARBA00022723"/>
    </source>
</evidence>
<dbReference type="EMBL" id="AFYH01125410">
    <property type="status" value="NOT_ANNOTATED_CDS"/>
    <property type="molecule type" value="Genomic_DNA"/>
</dbReference>
<dbReference type="GeneTree" id="ENSGT00390000018542"/>
<reference evidence="6" key="2">
    <citation type="submission" date="2025-08" db="UniProtKB">
        <authorList>
            <consortium name="Ensembl"/>
        </authorList>
    </citation>
    <scope>IDENTIFICATION</scope>
</reference>
<dbReference type="GO" id="GO:0035198">
    <property type="term" value="F:miRNA binding"/>
    <property type="evidence" value="ECO:0007669"/>
    <property type="project" value="InterPro"/>
</dbReference>
<evidence type="ECO:0000259" key="5">
    <source>
        <dbReference type="PROSITE" id="PS50103"/>
    </source>
</evidence>
<dbReference type="Pfam" id="PF00642">
    <property type="entry name" value="zf-CCCH"/>
    <property type="match status" value="1"/>
</dbReference>
<evidence type="ECO:0000313" key="6">
    <source>
        <dbReference type="Ensembl" id="ENSLACP00000014812.1"/>
    </source>
</evidence>
<sequence>MERQKRKEEIQKGLSFIQSPLPYPGNQREYEMFLRDLVRNLFLEGNDLYRDGQPKLALVEYMEALNVAQYAASDDVEISQDLLGSLYVNRAACFFCMAVLRVIANKTTTKKTLPSINIKRVFRFYSTVRELQCHPSIHSSRCPSVHPSIHSSSHPSVCLSIHPSIHQAVSDCERPPWFYCPQLPSLIWSLSFAKTDTKVFLNCPVDIQCVPAPVATSIPVSDASVTPDPSHKTLPSQLPLAPSRGLGCSDKVSLSVPESVYEFTDGEIIGEDLDTLLDSLPVVQGPIPTNLPTDVPQLIPVKAFCSAAEVPSMTPLPPILFAPPEAGNKNVLGTFDHSRSLSRGAASSLAVFGPPRSAAFKLDTLDRFEASNSLDSLDVFSGQKPKRDQSDWKVAEKNKANYRMNCSLSVRSESLPSLPGTGTSGAALLTKNPLVLTHEFRQACHQCFPKTGPKALDYTYRPDVAHKCKKNILLARIRNGENPSWKRIRPRPNRGTFIGSFCLCKDIASRQDCKYGDNCTFAYCQEEIDVWTQERKGALNRDLLFDPLGGLDRGSLSVVKLLQTHQGIFMFLCQECFDSKPRIISKRNKESPPACTNQLVNHDFEKNKCLVHIVRSTIVKYSKVRQLHNHYQFDICRHEVRYGCLREDACNFAHSLMELKVWVLQFDSGKNFEPHFIPGSKLLILHFFLQASSTGNTGSLDLKMKFACGQCWRNRQVVEPDKNLKYCSAKAHHSWTKERCVLLVMSKERKRWVSVRPLPMSKNFPQQYDLCIHVQKGRKCQYVGNCSFLNTPPHTRIFFFLNIFKAVRDMQQTYEMWLKYSQARAGEGTLLTSRDSDRQILMPTDYADLLMGFHCWLCGKNSNSEKQWQQHIQSEKHKERVFSTEDDPTCWLHRFPMGEFQLCQAHEKTKACPEGSKCPFAHGQEELNEWLERKELLRSKVAKARKDMLLAQSDTDFGKYNFIFED</sequence>
<feature type="zinc finger region" description="C3H1-type" evidence="4">
    <location>
        <begin position="897"/>
        <end position="925"/>
    </location>
</feature>
<dbReference type="EMBL" id="AFYH01125416">
    <property type="status" value="NOT_ANNOTATED_CDS"/>
    <property type="molecule type" value="Genomic_DNA"/>
</dbReference>
<dbReference type="Gene3D" id="3.30.160.60">
    <property type="entry name" value="Classic Zinc Finger"/>
    <property type="match status" value="1"/>
</dbReference>
<dbReference type="EMBL" id="AFYH01125413">
    <property type="status" value="NOT_ANNOTATED_CDS"/>
    <property type="molecule type" value="Genomic_DNA"/>
</dbReference>
<dbReference type="AlphaFoldDB" id="H3AYU1"/>
<feature type="domain" description="C3H1-type" evidence="5">
    <location>
        <begin position="897"/>
        <end position="925"/>
    </location>
</feature>
<dbReference type="InterPro" id="IPR036855">
    <property type="entry name" value="Znf_CCCH_sf"/>
</dbReference>
<dbReference type="EMBL" id="AFYH01125408">
    <property type="status" value="NOT_ANNOTATED_CDS"/>
    <property type="molecule type" value="Genomic_DNA"/>
</dbReference>
<dbReference type="SUPFAM" id="SSF90229">
    <property type="entry name" value="CCCH zinc finger"/>
    <property type="match status" value="1"/>
</dbReference>
<evidence type="ECO:0000313" key="7">
    <source>
        <dbReference type="Proteomes" id="UP000008672"/>
    </source>
</evidence>
<dbReference type="HOGENOM" id="CLU_012672_0_0_1"/>
<feature type="zinc finger region" description="C3H1-type" evidence="4">
    <location>
        <begin position="631"/>
        <end position="657"/>
    </location>
</feature>
<keyword evidence="3 4" id="KW-0862">Zinc</keyword>
<reference evidence="7" key="1">
    <citation type="submission" date="2011-08" db="EMBL/GenBank/DDBJ databases">
        <title>The draft genome of Latimeria chalumnae.</title>
        <authorList>
            <person name="Di Palma F."/>
            <person name="Alfoldi J."/>
            <person name="Johnson J."/>
            <person name="Berlin A."/>
            <person name="Gnerre S."/>
            <person name="Jaffe D."/>
            <person name="MacCallum I."/>
            <person name="Young S."/>
            <person name="Walker B.J."/>
            <person name="Lander E."/>
            <person name="Lindblad-Toh K."/>
        </authorList>
    </citation>
    <scope>NUCLEOTIDE SEQUENCE [LARGE SCALE GENOMIC DNA]</scope>
    <source>
        <strain evidence="7">Wild caught</strain>
    </source>
</reference>
<evidence type="ECO:0000256" key="3">
    <source>
        <dbReference type="ARBA" id="ARBA00022833"/>
    </source>
</evidence>
<dbReference type="OMA" id="TQACSAC"/>
<dbReference type="eggNOG" id="ENOG502QVIS">
    <property type="taxonomic scope" value="Eukaryota"/>
</dbReference>
<keyword evidence="1 4" id="KW-0479">Metal-binding</keyword>
<dbReference type="Ensembl" id="ENSLACT00000014916.1">
    <property type="protein sequence ID" value="ENSLACP00000014812.1"/>
    <property type="gene ID" value="ENSLACG00000013040.1"/>
</dbReference>
<name>H3AYU1_LATCH</name>
<dbReference type="EMBL" id="AFYH01125415">
    <property type="status" value="NOT_ANNOTATED_CDS"/>
    <property type="molecule type" value="Genomic_DNA"/>
</dbReference>
<dbReference type="EMBL" id="AFYH01125409">
    <property type="status" value="NOT_ANNOTATED_CDS"/>
    <property type="molecule type" value="Genomic_DNA"/>
</dbReference>
<dbReference type="PANTHER" id="PTHR14928">
    <property type="entry name" value="MICRO-RNA BINDING ZINC FINGER CCCH DOMAIN-CONTAINING PROTEIN 7"/>
    <property type="match status" value="1"/>
</dbReference>
<dbReference type="PANTHER" id="PTHR14928:SF6">
    <property type="entry name" value="ZINC FINGER CCCH DOMAIN-CONTAINING PROTEIN 7B"/>
    <property type="match status" value="1"/>
</dbReference>
<protein>
    <submittedName>
        <fullName evidence="6">Zinc finger CCCH-type containing 7B</fullName>
    </submittedName>
</protein>
<dbReference type="EMBL" id="AFYH01125411">
    <property type="status" value="NOT_ANNOTATED_CDS"/>
    <property type="molecule type" value="Genomic_DNA"/>
</dbReference>
<accession>H3AYU1</accession>
<proteinExistence type="predicted"/>
<feature type="domain" description="C3H1-type" evidence="5">
    <location>
        <begin position="631"/>
        <end position="657"/>
    </location>
</feature>
<keyword evidence="7" id="KW-1185">Reference proteome</keyword>
<reference evidence="6" key="3">
    <citation type="submission" date="2025-09" db="UniProtKB">
        <authorList>
            <consortium name="Ensembl"/>
        </authorList>
    </citation>
    <scope>IDENTIFICATION</scope>
</reference>
<dbReference type="Proteomes" id="UP000008672">
    <property type="component" value="Unassembled WGS sequence"/>
</dbReference>
<dbReference type="EMBL" id="AFYH01125414">
    <property type="status" value="NOT_ANNOTATED_CDS"/>
    <property type="molecule type" value="Genomic_DNA"/>
</dbReference>
<keyword evidence="2 4" id="KW-0863">Zinc-finger</keyword>
<dbReference type="PROSITE" id="PS50103">
    <property type="entry name" value="ZF_C3H1"/>
    <property type="match status" value="2"/>
</dbReference>
<dbReference type="InterPro" id="IPR000571">
    <property type="entry name" value="Znf_CCCH"/>
</dbReference>
<organism evidence="6 7">
    <name type="scientific">Latimeria chalumnae</name>
    <name type="common">Coelacanth</name>
    <dbReference type="NCBI Taxonomy" id="7897"/>
    <lineage>
        <taxon>Eukaryota</taxon>
        <taxon>Metazoa</taxon>
        <taxon>Chordata</taxon>
        <taxon>Craniata</taxon>
        <taxon>Vertebrata</taxon>
        <taxon>Euteleostomi</taxon>
        <taxon>Coelacanthiformes</taxon>
        <taxon>Coelacanthidae</taxon>
        <taxon>Latimeria</taxon>
    </lineage>
</organism>
<dbReference type="EMBL" id="AFYH01125412">
    <property type="status" value="NOT_ANNOTATED_CDS"/>
    <property type="molecule type" value="Genomic_DNA"/>
</dbReference>
<dbReference type="SMART" id="SM00356">
    <property type="entry name" value="ZnF_C3H1"/>
    <property type="match status" value="3"/>
</dbReference>
<dbReference type="GO" id="GO:0035196">
    <property type="term" value="P:miRNA processing"/>
    <property type="evidence" value="ECO:0007669"/>
    <property type="project" value="TreeGrafter"/>
</dbReference>
<evidence type="ECO:0000256" key="2">
    <source>
        <dbReference type="ARBA" id="ARBA00022771"/>
    </source>
</evidence>
<dbReference type="InParanoid" id="H3AYU1"/>
<evidence type="ECO:0000256" key="4">
    <source>
        <dbReference type="PROSITE-ProRule" id="PRU00723"/>
    </source>
</evidence>
<dbReference type="Bgee" id="ENSLACG00000013040">
    <property type="expression patterns" value="Expressed in muscle tissue and 3 other cell types or tissues"/>
</dbReference>
<dbReference type="InterPro" id="IPR039691">
    <property type="entry name" value="ZC3H7A/B"/>
</dbReference>
<gene>
    <name evidence="6" type="primary">ZC3H7B</name>
</gene>
<dbReference type="SUPFAM" id="SSF57667">
    <property type="entry name" value="beta-beta-alpha zinc fingers"/>
    <property type="match status" value="1"/>
</dbReference>
<dbReference type="EMBL" id="AFYH01125417">
    <property type="status" value="NOT_ANNOTATED_CDS"/>
    <property type="molecule type" value="Genomic_DNA"/>
</dbReference>
<dbReference type="Gene3D" id="4.10.1000.10">
    <property type="entry name" value="Zinc finger, CCCH-type"/>
    <property type="match status" value="1"/>
</dbReference>